<sequence length="276" mass="30653">MTTHLKDISTLDTTSYPYVFEKNVSVTIKSGGVIRCNVYRPKSTDLGTTFPVLATYGPYGKDVHYSYFRPDSYAEINPAHKTEHSAWETPAPRHWTEHGYVVVRADEFGTGQSPGFLDALSAASADAFCAVIEWASEQPWSNGKVGLLGISYYGATQWQVAARRPKGLAAIVPWEGFSDLYRDACRHGGILSNAGHNLIWNHQIGPDQYGLPGRAARNWGDDTIEGDLSDGELDRNRVRLVDAARAERYRDSPRFSSFIDNLKNIRVPLLSVANWG</sequence>
<dbReference type="InterPro" id="IPR029058">
    <property type="entry name" value="AB_hydrolase_fold"/>
</dbReference>
<organism evidence="2 3">
    <name type="scientific">Fusarium albosuccineum</name>
    <dbReference type="NCBI Taxonomy" id="1237068"/>
    <lineage>
        <taxon>Eukaryota</taxon>
        <taxon>Fungi</taxon>
        <taxon>Dikarya</taxon>
        <taxon>Ascomycota</taxon>
        <taxon>Pezizomycotina</taxon>
        <taxon>Sordariomycetes</taxon>
        <taxon>Hypocreomycetidae</taxon>
        <taxon>Hypocreales</taxon>
        <taxon>Nectriaceae</taxon>
        <taxon>Fusarium</taxon>
        <taxon>Fusarium decemcellulare species complex</taxon>
    </lineage>
</organism>
<dbReference type="PANTHER" id="PTHR43056:SF10">
    <property type="entry name" value="COCE_NOND FAMILY, PUTATIVE (AFU_ORTHOLOGUE AFUA_7G00600)-RELATED"/>
    <property type="match status" value="1"/>
</dbReference>
<dbReference type="PANTHER" id="PTHR43056">
    <property type="entry name" value="PEPTIDASE S9 PROLYL OLIGOPEPTIDASE"/>
    <property type="match status" value="1"/>
</dbReference>
<dbReference type="GO" id="GO:0016787">
    <property type="term" value="F:hydrolase activity"/>
    <property type="evidence" value="ECO:0007669"/>
    <property type="project" value="InterPro"/>
</dbReference>
<dbReference type="InterPro" id="IPR005674">
    <property type="entry name" value="CocE/Ser_esterase"/>
</dbReference>
<feature type="non-terminal residue" evidence="2">
    <location>
        <position position="1"/>
    </location>
</feature>
<proteinExistence type="predicted"/>
<dbReference type="SUPFAM" id="SSF53474">
    <property type="entry name" value="alpha/beta-Hydrolases"/>
    <property type="match status" value="1"/>
</dbReference>
<dbReference type="NCBIfam" id="TIGR00976">
    <property type="entry name" value="CocE_NonD"/>
    <property type="match status" value="1"/>
</dbReference>
<dbReference type="InterPro" id="IPR000383">
    <property type="entry name" value="Xaa-Pro-like_dom"/>
</dbReference>
<gene>
    <name evidence="2" type="ORF">FALBO_6489</name>
</gene>
<dbReference type="Pfam" id="PF02129">
    <property type="entry name" value="Peptidase_S15"/>
    <property type="match status" value="1"/>
</dbReference>
<name>A0A8H4LCX3_9HYPO</name>
<dbReference type="Gene3D" id="3.40.50.1820">
    <property type="entry name" value="alpha/beta hydrolase"/>
    <property type="match status" value="1"/>
</dbReference>
<dbReference type="EMBL" id="JAADYS010000847">
    <property type="protein sequence ID" value="KAF4466646.1"/>
    <property type="molecule type" value="Genomic_DNA"/>
</dbReference>
<evidence type="ECO:0000313" key="2">
    <source>
        <dbReference type="EMBL" id="KAF4466646.1"/>
    </source>
</evidence>
<evidence type="ECO:0000313" key="3">
    <source>
        <dbReference type="Proteomes" id="UP000554235"/>
    </source>
</evidence>
<dbReference type="OrthoDB" id="416441at2759"/>
<feature type="domain" description="Xaa-Pro dipeptidyl-peptidase-like" evidence="1">
    <location>
        <begin position="33"/>
        <end position="275"/>
    </location>
</feature>
<keyword evidence="3" id="KW-1185">Reference proteome</keyword>
<accession>A0A8H4LCX3</accession>
<comment type="caution">
    <text evidence="2">The sequence shown here is derived from an EMBL/GenBank/DDBJ whole genome shotgun (WGS) entry which is preliminary data.</text>
</comment>
<dbReference type="AlphaFoldDB" id="A0A8H4LCX3"/>
<dbReference type="Proteomes" id="UP000554235">
    <property type="component" value="Unassembled WGS sequence"/>
</dbReference>
<reference evidence="2 3" key="1">
    <citation type="submission" date="2020-01" db="EMBL/GenBank/DDBJ databases">
        <title>Identification and distribution of gene clusters putatively required for synthesis of sphingolipid metabolism inhibitors in phylogenetically diverse species of the filamentous fungus Fusarium.</title>
        <authorList>
            <person name="Kim H.-S."/>
            <person name="Busman M."/>
            <person name="Brown D.W."/>
            <person name="Divon H."/>
            <person name="Uhlig S."/>
            <person name="Proctor R.H."/>
        </authorList>
    </citation>
    <scope>NUCLEOTIDE SEQUENCE [LARGE SCALE GENOMIC DNA]</scope>
    <source>
        <strain evidence="2 3">NRRL 20459</strain>
    </source>
</reference>
<protein>
    <submittedName>
        <fullName evidence="2">X-Pro dipeptidyl-peptidase (S15 family)</fullName>
    </submittedName>
</protein>
<evidence type="ECO:0000259" key="1">
    <source>
        <dbReference type="Pfam" id="PF02129"/>
    </source>
</evidence>
<dbReference type="InterPro" id="IPR050585">
    <property type="entry name" value="Xaa-Pro_dipeptidyl-ppase/CocE"/>
</dbReference>